<evidence type="ECO:0008006" key="3">
    <source>
        <dbReference type="Google" id="ProtNLM"/>
    </source>
</evidence>
<organism evidence="2">
    <name type="scientific">uncultured Desulfobacterium sp</name>
    <dbReference type="NCBI Taxonomy" id="201089"/>
    <lineage>
        <taxon>Bacteria</taxon>
        <taxon>Pseudomonadati</taxon>
        <taxon>Thermodesulfobacteriota</taxon>
        <taxon>Desulfobacteria</taxon>
        <taxon>Desulfobacterales</taxon>
        <taxon>Desulfobacteriaceae</taxon>
        <taxon>Desulfobacterium</taxon>
        <taxon>environmental samples</taxon>
    </lineage>
</organism>
<dbReference type="InterPro" id="IPR036165">
    <property type="entry name" value="YefM-like_sf"/>
</dbReference>
<sequence length="66" mass="7940">MMELNPQIIEKHGKKEFVILTYEDFLKVQEELENYNDLRMLREAKEKEGNSCTISFKEAKKKFNIE</sequence>
<dbReference type="EMBL" id="FR695877">
    <property type="protein sequence ID" value="CBX31564.1"/>
    <property type="molecule type" value="Genomic_DNA"/>
</dbReference>
<dbReference type="AlphaFoldDB" id="E1YJW0"/>
<evidence type="ECO:0000256" key="1">
    <source>
        <dbReference type="ARBA" id="ARBA00009981"/>
    </source>
</evidence>
<dbReference type="SUPFAM" id="SSF143120">
    <property type="entry name" value="YefM-like"/>
    <property type="match status" value="1"/>
</dbReference>
<comment type="similarity">
    <text evidence="1">Belongs to the phD/YefM antitoxin family.</text>
</comment>
<accession>E1YJW0</accession>
<proteinExistence type="inferred from homology"/>
<protein>
    <recommendedName>
        <fullName evidence="3">Antitoxin</fullName>
    </recommendedName>
</protein>
<evidence type="ECO:0000313" key="2">
    <source>
        <dbReference type="EMBL" id="CBX31564.1"/>
    </source>
</evidence>
<name>E1YJW0_9BACT</name>
<reference evidence="2" key="1">
    <citation type="journal article" date="2011" name="Environ. Microbiol.">
        <title>Genomic insights into the metabolic potential of the polycyclic aromatic hydrocarbon degrading sulfate-reducing Deltaproteobacterium N47.</title>
        <authorList>
            <person name="Bergmann F."/>
            <person name="Selesi D."/>
            <person name="Weinmaier T."/>
            <person name="Tischler P."/>
            <person name="Rattei T."/>
            <person name="Meckenstock R.U."/>
        </authorList>
    </citation>
    <scope>NUCLEOTIDE SEQUENCE</scope>
</reference>
<gene>
    <name evidence="2" type="ORF">N47_E50760</name>
</gene>